<reference evidence="2" key="1">
    <citation type="submission" date="2021-02" db="EMBL/GenBank/DDBJ databases">
        <authorList>
            <person name="Nowell W R."/>
        </authorList>
    </citation>
    <scope>NUCLEOTIDE SEQUENCE</scope>
</reference>
<dbReference type="PANTHER" id="PTHR12121">
    <property type="entry name" value="CARBON CATABOLITE REPRESSOR PROTEIN 4"/>
    <property type="match status" value="1"/>
</dbReference>
<evidence type="ECO:0000313" key="2">
    <source>
        <dbReference type="EMBL" id="CAF0831082.1"/>
    </source>
</evidence>
<dbReference type="EMBL" id="CAJNOM010000023">
    <property type="protein sequence ID" value="CAF0831082.1"/>
    <property type="molecule type" value="Genomic_DNA"/>
</dbReference>
<dbReference type="InterPro" id="IPR005135">
    <property type="entry name" value="Endo/exonuclease/phosphatase"/>
</dbReference>
<dbReference type="PANTHER" id="PTHR12121:SF36">
    <property type="entry name" value="ENDONUCLEASE_EXONUCLEASE_PHOSPHATASE DOMAIN-CONTAINING PROTEIN"/>
    <property type="match status" value="1"/>
</dbReference>
<dbReference type="EMBL" id="CAJNOI010000028">
    <property type="protein sequence ID" value="CAF0871129.1"/>
    <property type="molecule type" value="Genomic_DNA"/>
</dbReference>
<name>A0A813V0P9_9BILA</name>
<dbReference type="Gene3D" id="3.60.10.10">
    <property type="entry name" value="Endonuclease/exonuclease/phosphatase"/>
    <property type="match status" value="1"/>
</dbReference>
<organism evidence="2 4">
    <name type="scientific">Adineta steineri</name>
    <dbReference type="NCBI Taxonomy" id="433720"/>
    <lineage>
        <taxon>Eukaryota</taxon>
        <taxon>Metazoa</taxon>
        <taxon>Spiralia</taxon>
        <taxon>Gnathifera</taxon>
        <taxon>Rotifera</taxon>
        <taxon>Eurotatoria</taxon>
        <taxon>Bdelloidea</taxon>
        <taxon>Adinetida</taxon>
        <taxon>Adinetidae</taxon>
        <taxon>Adineta</taxon>
    </lineage>
</organism>
<dbReference type="AlphaFoldDB" id="A0A813V0P9"/>
<dbReference type="Pfam" id="PF03372">
    <property type="entry name" value="Exo_endo_phos"/>
    <property type="match status" value="1"/>
</dbReference>
<evidence type="ECO:0000313" key="4">
    <source>
        <dbReference type="Proteomes" id="UP000663832"/>
    </source>
</evidence>
<comment type="caution">
    <text evidence="2">The sequence shown here is derived from an EMBL/GenBank/DDBJ whole genome shotgun (WGS) entry which is preliminary data.</text>
</comment>
<protein>
    <recommendedName>
        <fullName evidence="1">Endonuclease/exonuclease/phosphatase domain-containing protein</fullName>
    </recommendedName>
</protein>
<dbReference type="OrthoDB" id="276515at2759"/>
<dbReference type="Proteomes" id="UP000663877">
    <property type="component" value="Unassembled WGS sequence"/>
</dbReference>
<evidence type="ECO:0000313" key="3">
    <source>
        <dbReference type="EMBL" id="CAF0871129.1"/>
    </source>
</evidence>
<evidence type="ECO:0000259" key="1">
    <source>
        <dbReference type="Pfam" id="PF03372"/>
    </source>
</evidence>
<dbReference type="SUPFAM" id="SSF56219">
    <property type="entry name" value="DNase I-like"/>
    <property type="match status" value="1"/>
</dbReference>
<dbReference type="Proteomes" id="UP000663832">
    <property type="component" value="Unassembled WGS sequence"/>
</dbReference>
<accession>A0A813V0P9</accession>
<dbReference type="GO" id="GO:0000175">
    <property type="term" value="F:3'-5'-RNA exonuclease activity"/>
    <property type="evidence" value="ECO:0007669"/>
    <property type="project" value="TreeGrafter"/>
</dbReference>
<keyword evidence="4" id="KW-1185">Reference proteome</keyword>
<gene>
    <name evidence="3" type="ORF">BJG266_LOCUS8905</name>
    <name evidence="2" type="ORF">QVE165_LOCUS5786</name>
</gene>
<sequence length="286" mass="32919">MNTIARRMSTAIVRVCTFNLRHGKLDQNTPNDWEKRRPIVKKCLENMQPTIIGTQEGYPPQLNDVLDGLNETTQSWSYTGDELEDWNTINAIFFRHDLLSLISTKTFWFNEHPSKPSAAWGAKHPRGCTRAHFQHKITQHPFIIYNLHIDYPSQNARHHSIPVLLSQIKENNDHPDKVIITGDFNNWPEDVEGEKPIDQLIVLGQKASEILQMKEAGFVDTYKHGETPTFNGFRSAGYGPKIDFIWLSSNSIYRVEGETKVDEYHDKDGFFPSDHFPVYADLVHTS</sequence>
<feature type="domain" description="Endonuclease/exonuclease/phosphatase" evidence="1">
    <location>
        <begin position="16"/>
        <end position="275"/>
    </location>
</feature>
<proteinExistence type="predicted"/>
<dbReference type="InterPro" id="IPR050410">
    <property type="entry name" value="CCR4/nocturin_mRNA_transcr"/>
</dbReference>
<dbReference type="InterPro" id="IPR036691">
    <property type="entry name" value="Endo/exonu/phosph_ase_sf"/>
</dbReference>